<comment type="caution">
    <text evidence="1">The sequence shown here is derived from an EMBL/GenBank/DDBJ whole genome shotgun (WGS) entry which is preliminary data.</text>
</comment>
<evidence type="ECO:0000313" key="1">
    <source>
        <dbReference type="EMBL" id="MEQ2292038.1"/>
    </source>
</evidence>
<organism evidence="1 2">
    <name type="scientific">Ameca splendens</name>
    <dbReference type="NCBI Taxonomy" id="208324"/>
    <lineage>
        <taxon>Eukaryota</taxon>
        <taxon>Metazoa</taxon>
        <taxon>Chordata</taxon>
        <taxon>Craniata</taxon>
        <taxon>Vertebrata</taxon>
        <taxon>Euteleostomi</taxon>
        <taxon>Actinopterygii</taxon>
        <taxon>Neopterygii</taxon>
        <taxon>Teleostei</taxon>
        <taxon>Neoteleostei</taxon>
        <taxon>Acanthomorphata</taxon>
        <taxon>Ovalentaria</taxon>
        <taxon>Atherinomorphae</taxon>
        <taxon>Cyprinodontiformes</taxon>
        <taxon>Goodeidae</taxon>
        <taxon>Ameca</taxon>
    </lineage>
</organism>
<protein>
    <submittedName>
        <fullName evidence="1">Uncharacterized protein</fullName>
    </submittedName>
</protein>
<gene>
    <name evidence="1" type="ORF">AMECASPLE_019090</name>
</gene>
<reference evidence="1 2" key="1">
    <citation type="submission" date="2021-06" db="EMBL/GenBank/DDBJ databases">
        <authorList>
            <person name="Palmer J.M."/>
        </authorList>
    </citation>
    <scope>NUCLEOTIDE SEQUENCE [LARGE SCALE GENOMIC DNA]</scope>
    <source>
        <strain evidence="1 2">AS_MEX2019</strain>
        <tissue evidence="1">Muscle</tissue>
    </source>
</reference>
<dbReference type="EMBL" id="JAHRIP010029734">
    <property type="protein sequence ID" value="MEQ2292038.1"/>
    <property type="molecule type" value="Genomic_DNA"/>
</dbReference>
<name>A0ABV0YEW5_9TELE</name>
<dbReference type="Proteomes" id="UP001469553">
    <property type="component" value="Unassembled WGS sequence"/>
</dbReference>
<keyword evidence="2" id="KW-1185">Reference proteome</keyword>
<accession>A0ABV0YEW5</accession>
<proteinExistence type="predicted"/>
<evidence type="ECO:0000313" key="2">
    <source>
        <dbReference type="Proteomes" id="UP001469553"/>
    </source>
</evidence>
<sequence length="116" mass="13596">MSPITLLQDTSTVCLYVKTFRYLHLDVVNVQRIESQCIKLPKRIVQTSNFTHEMISPPPPISSCRFPFHPSAHFKLSLCFLYTRVKLPKKRKEKECMQNILKLSYNFQPSSHDNLQ</sequence>